<keyword evidence="1" id="KW-0812">Transmembrane</keyword>
<sequence>MRNAGAKNNDGQALVLTMMVLAALFVLTASLGVITSHTRGNIIREQSFTRALYAAEMGMEKTMAKVINDVQWFNGLSQGVETTVPVTIDPQLAGELSFTVTATKQGQATGQIFGTPVLLKSVGRSLDSQGNPAAQKTLQSNLLVFTAEDYFKGFSILPEEPVQTEIKGNATFDTPFIYNGDLILGGSVSVTGTNPVYTTGGLQLSGSASCGTSITNYPYIPPFPDLVAGYYMQKAGDYGMDHVYSSGASGTNFVFPNNNIGTNTITIAQNKNKTEEITVYVYNGFYYVDGNVTISGMYQGDAVIFATGNINVSSDLTPINNTGQVDPTAGSLTLIAPGDVVIENSTVYANLMAGGTFQAWGNAWLYGAVCATGANFGGGQGGGSQGGGGGNFDMEFESDLAPQDNYVPVTAKIINWQELYPVFGN</sequence>
<feature type="transmembrane region" description="Helical" evidence="1">
    <location>
        <begin position="12"/>
        <end position="34"/>
    </location>
</feature>
<dbReference type="EMBL" id="FOYM01000008">
    <property type="protein sequence ID" value="SFR02852.1"/>
    <property type="molecule type" value="Genomic_DNA"/>
</dbReference>
<keyword evidence="1" id="KW-0472">Membrane</keyword>
<protein>
    <recommendedName>
        <fullName evidence="4">PilX N-terminal</fullName>
    </recommendedName>
</protein>
<organism evidence="2 3">
    <name type="scientific">Desulfoscipio geothermicus DSM 3669</name>
    <dbReference type="NCBI Taxonomy" id="1121426"/>
    <lineage>
        <taxon>Bacteria</taxon>
        <taxon>Bacillati</taxon>
        <taxon>Bacillota</taxon>
        <taxon>Clostridia</taxon>
        <taxon>Eubacteriales</taxon>
        <taxon>Desulfallaceae</taxon>
        <taxon>Desulfoscipio</taxon>
    </lineage>
</organism>
<dbReference type="OrthoDB" id="1805126at2"/>
<evidence type="ECO:0000313" key="2">
    <source>
        <dbReference type="EMBL" id="SFR02852.1"/>
    </source>
</evidence>
<name>A0A1I6DC03_9FIRM</name>
<dbReference type="Proteomes" id="UP000199584">
    <property type="component" value="Unassembled WGS sequence"/>
</dbReference>
<keyword evidence="3" id="KW-1185">Reference proteome</keyword>
<dbReference type="RefSeq" id="WP_092482648.1">
    <property type="nucleotide sequence ID" value="NZ_FOYM01000008.1"/>
</dbReference>
<keyword evidence="1" id="KW-1133">Transmembrane helix</keyword>
<proteinExistence type="predicted"/>
<evidence type="ECO:0000313" key="3">
    <source>
        <dbReference type="Proteomes" id="UP000199584"/>
    </source>
</evidence>
<dbReference type="AlphaFoldDB" id="A0A1I6DC03"/>
<accession>A0A1I6DC03</accession>
<gene>
    <name evidence="2" type="ORF">SAMN05660706_10880</name>
</gene>
<evidence type="ECO:0008006" key="4">
    <source>
        <dbReference type="Google" id="ProtNLM"/>
    </source>
</evidence>
<evidence type="ECO:0000256" key="1">
    <source>
        <dbReference type="SAM" id="Phobius"/>
    </source>
</evidence>
<reference evidence="3" key="1">
    <citation type="submission" date="2016-10" db="EMBL/GenBank/DDBJ databases">
        <authorList>
            <person name="Varghese N."/>
            <person name="Submissions S."/>
        </authorList>
    </citation>
    <scope>NUCLEOTIDE SEQUENCE [LARGE SCALE GENOMIC DNA]</scope>
    <source>
        <strain evidence="3">DSM 3669</strain>
    </source>
</reference>
<dbReference type="STRING" id="39060.SAMN05660706_10880"/>